<gene>
    <name evidence="8" type="ORF">BSTOLATCC_MIC53539</name>
</gene>
<feature type="coiled-coil region" evidence="5">
    <location>
        <begin position="155"/>
        <end position="200"/>
    </location>
</feature>
<keyword evidence="1" id="KW-0479">Metal-binding</keyword>
<organism evidence="8 9">
    <name type="scientific">Blepharisma stoltei</name>
    <dbReference type="NCBI Taxonomy" id="1481888"/>
    <lineage>
        <taxon>Eukaryota</taxon>
        <taxon>Sar</taxon>
        <taxon>Alveolata</taxon>
        <taxon>Ciliophora</taxon>
        <taxon>Postciliodesmatophora</taxon>
        <taxon>Heterotrichea</taxon>
        <taxon>Heterotrichida</taxon>
        <taxon>Blepharismidae</taxon>
        <taxon>Blepharisma</taxon>
    </lineage>
</organism>
<dbReference type="CDD" id="cd19756">
    <property type="entry name" value="Bbox2"/>
    <property type="match status" value="1"/>
</dbReference>
<name>A0AAU9K0D3_9CILI</name>
<dbReference type="InterPro" id="IPR047153">
    <property type="entry name" value="TRIM45/56/19-like"/>
</dbReference>
<keyword evidence="5" id="KW-0175">Coiled coil</keyword>
<dbReference type="Gene3D" id="3.30.160.60">
    <property type="entry name" value="Classic Zinc Finger"/>
    <property type="match status" value="1"/>
</dbReference>
<dbReference type="GO" id="GO:0005654">
    <property type="term" value="C:nucleoplasm"/>
    <property type="evidence" value="ECO:0007669"/>
    <property type="project" value="TreeGrafter"/>
</dbReference>
<dbReference type="Proteomes" id="UP001162131">
    <property type="component" value="Unassembled WGS sequence"/>
</dbReference>
<evidence type="ECO:0000256" key="4">
    <source>
        <dbReference type="PROSITE-ProRule" id="PRU00024"/>
    </source>
</evidence>
<dbReference type="SMART" id="SM00184">
    <property type="entry name" value="RING"/>
    <property type="match status" value="1"/>
</dbReference>
<dbReference type="Pfam" id="PF13445">
    <property type="entry name" value="zf-RING_UBOX"/>
    <property type="match status" value="1"/>
</dbReference>
<protein>
    <recommendedName>
        <fullName evidence="10">RING-type domain-containing protein</fullName>
    </recommendedName>
</protein>
<dbReference type="EMBL" id="CAJZBQ010000053">
    <property type="protein sequence ID" value="CAG9331470.1"/>
    <property type="molecule type" value="Genomic_DNA"/>
</dbReference>
<dbReference type="PANTHER" id="PTHR25462">
    <property type="entry name" value="BONUS, ISOFORM C-RELATED"/>
    <property type="match status" value="1"/>
</dbReference>
<feature type="domain" description="B box-type" evidence="7">
    <location>
        <begin position="89"/>
        <end position="128"/>
    </location>
</feature>
<dbReference type="InterPro" id="IPR001841">
    <property type="entry name" value="Znf_RING"/>
</dbReference>
<feature type="domain" description="RING-type" evidence="6">
    <location>
        <begin position="22"/>
        <end position="65"/>
    </location>
</feature>
<dbReference type="GO" id="GO:0061630">
    <property type="term" value="F:ubiquitin protein ligase activity"/>
    <property type="evidence" value="ECO:0007669"/>
    <property type="project" value="TreeGrafter"/>
</dbReference>
<dbReference type="InterPro" id="IPR027370">
    <property type="entry name" value="Znf-RING_euk"/>
</dbReference>
<evidence type="ECO:0000259" key="7">
    <source>
        <dbReference type="PROSITE" id="PS50119"/>
    </source>
</evidence>
<dbReference type="InterPro" id="IPR000315">
    <property type="entry name" value="Znf_B-box"/>
</dbReference>
<dbReference type="SUPFAM" id="SSF57850">
    <property type="entry name" value="RING/U-box"/>
    <property type="match status" value="1"/>
</dbReference>
<dbReference type="AlphaFoldDB" id="A0AAU9K0D3"/>
<dbReference type="Gene3D" id="3.30.40.10">
    <property type="entry name" value="Zinc/RING finger domain, C3HC4 (zinc finger)"/>
    <property type="match status" value="1"/>
</dbReference>
<evidence type="ECO:0000256" key="1">
    <source>
        <dbReference type="ARBA" id="ARBA00022723"/>
    </source>
</evidence>
<keyword evidence="3" id="KW-0862">Zinc</keyword>
<keyword evidence="2 4" id="KW-0863">Zinc-finger</keyword>
<reference evidence="8" key="1">
    <citation type="submission" date="2021-09" db="EMBL/GenBank/DDBJ databases">
        <authorList>
            <consortium name="AG Swart"/>
            <person name="Singh M."/>
            <person name="Singh A."/>
            <person name="Seah K."/>
            <person name="Emmerich C."/>
        </authorList>
    </citation>
    <scope>NUCLEOTIDE SEQUENCE</scope>
    <source>
        <strain evidence="8">ATCC30299</strain>
    </source>
</reference>
<evidence type="ECO:0000313" key="8">
    <source>
        <dbReference type="EMBL" id="CAG9331470.1"/>
    </source>
</evidence>
<dbReference type="PROSITE" id="PS50119">
    <property type="entry name" value="ZF_BBOX"/>
    <property type="match status" value="1"/>
</dbReference>
<dbReference type="PROSITE" id="PS50089">
    <property type="entry name" value="ZF_RING_2"/>
    <property type="match status" value="1"/>
</dbReference>
<dbReference type="SUPFAM" id="SSF57845">
    <property type="entry name" value="B-box zinc-binding domain"/>
    <property type="match status" value="1"/>
</dbReference>
<evidence type="ECO:0000256" key="5">
    <source>
        <dbReference type="SAM" id="Coils"/>
    </source>
</evidence>
<accession>A0AAU9K0D3</accession>
<evidence type="ECO:0000256" key="2">
    <source>
        <dbReference type="ARBA" id="ARBA00022771"/>
    </source>
</evidence>
<evidence type="ECO:0000313" key="9">
    <source>
        <dbReference type="Proteomes" id="UP001162131"/>
    </source>
</evidence>
<dbReference type="PANTHER" id="PTHR25462:SF305">
    <property type="entry name" value="RING-TYPE DOMAIN-CONTAINING PROTEIN"/>
    <property type="match status" value="1"/>
</dbReference>
<dbReference type="GO" id="GO:0008270">
    <property type="term" value="F:zinc ion binding"/>
    <property type="evidence" value="ECO:0007669"/>
    <property type="project" value="UniProtKB-KW"/>
</dbReference>
<evidence type="ECO:0000256" key="3">
    <source>
        <dbReference type="ARBA" id="ARBA00022833"/>
    </source>
</evidence>
<sequence length="303" mass="34701">MGGTLPIQTSPIAIMNTVTAECPICLMPYDSDLVIPKMTKCGHTACSQCLEKLKSDLGSICSICKSLDPESIKNLPTNYAILQINETQLKSTMCITHGLEYGCYCKKDNKLLCWNCADEHINHKCIPLNSSKADRIIEKISNKFIIEQEFLLKKIEDVEKNKSELQKCMQEVEKCLEDHINELNKARDGLIEKINTATNECIKKAEKQSRKSKILLAEQSMQAVINEINIEYHKIMEQKEKYEKSPKEKKLLVSKMKTSKRKRWLLPSVTKFSHVPDEFKGMKNHSDDILCEFEKLLNQEVTL</sequence>
<evidence type="ECO:0000259" key="6">
    <source>
        <dbReference type="PROSITE" id="PS50089"/>
    </source>
</evidence>
<evidence type="ECO:0008006" key="10">
    <source>
        <dbReference type="Google" id="ProtNLM"/>
    </source>
</evidence>
<dbReference type="InterPro" id="IPR013083">
    <property type="entry name" value="Znf_RING/FYVE/PHD"/>
</dbReference>
<proteinExistence type="predicted"/>
<keyword evidence="9" id="KW-1185">Reference proteome</keyword>
<comment type="caution">
    <text evidence="8">The sequence shown here is derived from an EMBL/GenBank/DDBJ whole genome shotgun (WGS) entry which is preliminary data.</text>
</comment>